<keyword evidence="5" id="KW-0548">Nucleotidyltransferase</keyword>
<evidence type="ECO:0000256" key="6">
    <source>
        <dbReference type="ARBA" id="ARBA00023163"/>
    </source>
</evidence>
<evidence type="ECO:0000256" key="7">
    <source>
        <dbReference type="ARBA" id="ARBA00048552"/>
    </source>
</evidence>
<accession>A0AAE0H4U9</accession>
<evidence type="ECO:0000256" key="3">
    <source>
        <dbReference type="ARBA" id="ARBA00022478"/>
    </source>
</evidence>
<dbReference type="EMBL" id="LGRX02000281">
    <property type="protein sequence ID" value="KAK3288981.1"/>
    <property type="molecule type" value="Genomic_DNA"/>
</dbReference>
<dbReference type="GO" id="GO:0003677">
    <property type="term" value="F:DNA binding"/>
    <property type="evidence" value="ECO:0007669"/>
    <property type="project" value="InterPro"/>
</dbReference>
<dbReference type="GO" id="GO:0006390">
    <property type="term" value="P:mitochondrial transcription"/>
    <property type="evidence" value="ECO:0007669"/>
    <property type="project" value="TreeGrafter"/>
</dbReference>
<dbReference type="InterPro" id="IPR046950">
    <property type="entry name" value="DNA-dir_Rpol_C_phage-type"/>
</dbReference>
<dbReference type="Proteomes" id="UP001190700">
    <property type="component" value="Unassembled WGS sequence"/>
</dbReference>
<dbReference type="EC" id="2.7.7.6" evidence="2"/>
<name>A0AAE0H4U9_9CHLO</name>
<dbReference type="Gene3D" id="1.10.150.20">
    <property type="entry name" value="5' to 3' exonuclease, C-terminal subdomain"/>
    <property type="match status" value="1"/>
</dbReference>
<sequence length="283" mass="31554">VNLLPGDKPADVYTGVADMVRKRVAADAEGLTGKSPKEVEYARTLLPHVDRKLVKQTVMTSVYGVTFVGARQQIQNRLKERGAIPDESLRYMVACYGARSTLQGLNDMFGNARQVMEWLAETANIVAATGDTVRWRTPLGLPVVQPYQKRGKKTVRTLMQNFIITYDDGEHPSVKQKQKSAFPPNYIHSLDSTHMMKTAIDCHAVGLSFAGVHDSFWTHAGTTPEMNRILREKFIEVHDAPLLDMLKEGLEKDYPNLKGGFADPPSLGTLDLQRVVDSAYFFS</sequence>
<comment type="similarity">
    <text evidence="1">Belongs to the phage and mitochondrial RNA polymerase family.</text>
</comment>
<evidence type="ECO:0000256" key="2">
    <source>
        <dbReference type="ARBA" id="ARBA00012418"/>
    </source>
</evidence>
<dbReference type="PANTHER" id="PTHR10102:SF0">
    <property type="entry name" value="DNA-DIRECTED RNA POLYMERASE, MITOCHONDRIAL"/>
    <property type="match status" value="1"/>
</dbReference>
<dbReference type="InterPro" id="IPR002092">
    <property type="entry name" value="DNA-dir_Rpol_phage-type"/>
</dbReference>
<evidence type="ECO:0000256" key="4">
    <source>
        <dbReference type="ARBA" id="ARBA00022679"/>
    </source>
</evidence>
<keyword evidence="4" id="KW-0808">Transferase</keyword>
<dbReference type="InterPro" id="IPR043502">
    <property type="entry name" value="DNA/RNA_pol_sf"/>
</dbReference>
<dbReference type="PANTHER" id="PTHR10102">
    <property type="entry name" value="DNA-DIRECTED RNA POLYMERASE, MITOCHONDRIAL"/>
    <property type="match status" value="1"/>
</dbReference>
<reference evidence="9 10" key="1">
    <citation type="journal article" date="2015" name="Genome Biol. Evol.">
        <title>Comparative Genomics of a Bacterivorous Green Alga Reveals Evolutionary Causalities and Consequences of Phago-Mixotrophic Mode of Nutrition.</title>
        <authorList>
            <person name="Burns J.A."/>
            <person name="Paasch A."/>
            <person name="Narechania A."/>
            <person name="Kim E."/>
        </authorList>
    </citation>
    <scope>NUCLEOTIDE SEQUENCE [LARGE SCALE GENOMIC DNA]</scope>
    <source>
        <strain evidence="9 10">PLY_AMNH</strain>
    </source>
</reference>
<organism evidence="9 10">
    <name type="scientific">Cymbomonas tetramitiformis</name>
    <dbReference type="NCBI Taxonomy" id="36881"/>
    <lineage>
        <taxon>Eukaryota</taxon>
        <taxon>Viridiplantae</taxon>
        <taxon>Chlorophyta</taxon>
        <taxon>Pyramimonadophyceae</taxon>
        <taxon>Pyramimonadales</taxon>
        <taxon>Pyramimonadaceae</taxon>
        <taxon>Cymbomonas</taxon>
    </lineage>
</organism>
<dbReference type="SUPFAM" id="SSF56672">
    <property type="entry name" value="DNA/RNA polymerases"/>
    <property type="match status" value="1"/>
</dbReference>
<feature type="non-terminal residue" evidence="9">
    <location>
        <position position="1"/>
    </location>
</feature>
<gene>
    <name evidence="9" type="ORF">CYMTET_3562</name>
</gene>
<protein>
    <recommendedName>
        <fullName evidence="2">DNA-directed RNA polymerase</fullName>
        <ecNumber evidence="2">2.7.7.6</ecNumber>
    </recommendedName>
</protein>
<dbReference type="GO" id="GO:0003899">
    <property type="term" value="F:DNA-directed RNA polymerase activity"/>
    <property type="evidence" value="ECO:0007669"/>
    <property type="project" value="UniProtKB-EC"/>
</dbReference>
<keyword evidence="10" id="KW-1185">Reference proteome</keyword>
<dbReference type="GO" id="GO:0034245">
    <property type="term" value="C:mitochondrial DNA-directed RNA polymerase complex"/>
    <property type="evidence" value="ECO:0007669"/>
    <property type="project" value="TreeGrafter"/>
</dbReference>
<dbReference type="Pfam" id="PF00940">
    <property type="entry name" value="RNA_pol"/>
    <property type="match status" value="1"/>
</dbReference>
<dbReference type="FunFam" id="1.10.150.20:FF:000041">
    <property type="entry name" value="DNA-directed RNA polymerase"/>
    <property type="match status" value="1"/>
</dbReference>
<evidence type="ECO:0000313" key="10">
    <source>
        <dbReference type="Proteomes" id="UP001190700"/>
    </source>
</evidence>
<comment type="caution">
    <text evidence="9">The sequence shown here is derived from an EMBL/GenBank/DDBJ whole genome shotgun (WGS) entry which is preliminary data.</text>
</comment>
<keyword evidence="3" id="KW-0240">DNA-directed RNA polymerase</keyword>
<evidence type="ECO:0000256" key="5">
    <source>
        <dbReference type="ARBA" id="ARBA00022695"/>
    </source>
</evidence>
<proteinExistence type="inferred from homology"/>
<comment type="catalytic activity">
    <reaction evidence="7">
        <text>RNA(n) + a ribonucleoside 5'-triphosphate = RNA(n+1) + diphosphate</text>
        <dbReference type="Rhea" id="RHEA:21248"/>
        <dbReference type="Rhea" id="RHEA-COMP:14527"/>
        <dbReference type="Rhea" id="RHEA-COMP:17342"/>
        <dbReference type="ChEBI" id="CHEBI:33019"/>
        <dbReference type="ChEBI" id="CHEBI:61557"/>
        <dbReference type="ChEBI" id="CHEBI:140395"/>
        <dbReference type="EC" id="2.7.7.6"/>
    </reaction>
</comment>
<evidence type="ECO:0000313" key="9">
    <source>
        <dbReference type="EMBL" id="KAK3288981.1"/>
    </source>
</evidence>
<dbReference type="AlphaFoldDB" id="A0AAE0H4U9"/>
<evidence type="ECO:0000259" key="8">
    <source>
        <dbReference type="Pfam" id="PF00940"/>
    </source>
</evidence>
<dbReference type="PROSITE" id="PS00489">
    <property type="entry name" value="RNA_POL_PHAGE_2"/>
    <property type="match status" value="1"/>
</dbReference>
<evidence type="ECO:0000256" key="1">
    <source>
        <dbReference type="ARBA" id="ARBA00009493"/>
    </source>
</evidence>
<keyword evidence="6" id="KW-0804">Transcription</keyword>
<feature type="domain" description="DNA-directed RNA polymerase C-terminal" evidence="8">
    <location>
        <begin position="1"/>
        <end position="256"/>
    </location>
</feature>